<protein>
    <submittedName>
        <fullName evidence="2">Uncharacterized protein</fullName>
    </submittedName>
</protein>
<dbReference type="AlphaFoldDB" id="A0A365H855"/>
<dbReference type="Proteomes" id="UP000251891">
    <property type="component" value="Unassembled WGS sequence"/>
</dbReference>
<dbReference type="EMBL" id="QLYX01000004">
    <property type="protein sequence ID" value="RAY15208.1"/>
    <property type="molecule type" value="Genomic_DNA"/>
</dbReference>
<evidence type="ECO:0000256" key="1">
    <source>
        <dbReference type="SAM" id="MobiDB-lite"/>
    </source>
</evidence>
<evidence type="ECO:0000313" key="2">
    <source>
        <dbReference type="EMBL" id="RAY15208.1"/>
    </source>
</evidence>
<proteinExistence type="predicted"/>
<keyword evidence="3" id="KW-1185">Reference proteome</keyword>
<dbReference type="RefSeq" id="WP_111865703.1">
    <property type="nucleotide sequence ID" value="NZ_QLYX01000004.1"/>
</dbReference>
<sequence length="149" mass="16242">MTTRHTHTVHTVRPDALAPIVPGDLLARHQTITGLRALADFLETHPAVPVEEYGRDYPIYTDRDHTEESGRAEIDRIAALLGAQVIDDTADGGHYTTSRTFGRITYRAVHIPDHSGARYAALMTYADNVTPDTTPTTTPAADTTHDPAA</sequence>
<organism evidence="2 3">
    <name type="scientific">Actinomadura craniellae</name>
    <dbReference type="NCBI Taxonomy" id="2231787"/>
    <lineage>
        <taxon>Bacteria</taxon>
        <taxon>Bacillati</taxon>
        <taxon>Actinomycetota</taxon>
        <taxon>Actinomycetes</taxon>
        <taxon>Streptosporangiales</taxon>
        <taxon>Thermomonosporaceae</taxon>
        <taxon>Actinomadura</taxon>
    </lineage>
</organism>
<accession>A0A365H855</accession>
<reference evidence="2 3" key="1">
    <citation type="submission" date="2018-06" db="EMBL/GenBank/DDBJ databases">
        <title>Actinomadura craniellae sp. nov. isolated from marine sponge Craniella sp.</title>
        <authorList>
            <person name="Li L."/>
            <person name="Xu Q.H."/>
            <person name="Lin H.W."/>
            <person name="Lu Y.H."/>
        </authorList>
    </citation>
    <scope>NUCLEOTIDE SEQUENCE [LARGE SCALE GENOMIC DNA]</scope>
    <source>
        <strain evidence="2 3">LHW63021</strain>
    </source>
</reference>
<gene>
    <name evidence="2" type="ORF">DPM19_10845</name>
</gene>
<evidence type="ECO:0000313" key="3">
    <source>
        <dbReference type="Proteomes" id="UP000251891"/>
    </source>
</evidence>
<feature type="region of interest" description="Disordered" evidence="1">
    <location>
        <begin position="130"/>
        <end position="149"/>
    </location>
</feature>
<comment type="caution">
    <text evidence="2">The sequence shown here is derived from an EMBL/GenBank/DDBJ whole genome shotgun (WGS) entry which is preliminary data.</text>
</comment>
<name>A0A365H855_9ACTN</name>
<dbReference type="OrthoDB" id="3530961at2"/>
<feature type="compositionally biased region" description="Low complexity" evidence="1">
    <location>
        <begin position="130"/>
        <end position="142"/>
    </location>
</feature>